<dbReference type="EMBL" id="CP095855">
    <property type="protein sequence ID" value="UPK68446.1"/>
    <property type="molecule type" value="Genomic_DNA"/>
</dbReference>
<evidence type="ECO:0000313" key="2">
    <source>
        <dbReference type="Proteomes" id="UP000830198"/>
    </source>
</evidence>
<accession>A0ABY4I152</accession>
<reference evidence="1 2" key="1">
    <citation type="submission" date="2022-04" db="EMBL/GenBank/DDBJ databases">
        <title>The arsenic-methylating capacity of Chitinophaga filiformis YT5 during chitin decomposition.</title>
        <authorList>
            <person name="Chen G."/>
            <person name="Liang Y."/>
        </authorList>
    </citation>
    <scope>NUCLEOTIDE SEQUENCE [LARGE SCALE GENOMIC DNA]</scope>
    <source>
        <strain evidence="1 2">YT5</strain>
    </source>
</reference>
<proteinExistence type="predicted"/>
<dbReference type="RefSeq" id="WP_247810840.1">
    <property type="nucleotide sequence ID" value="NZ_CP095855.1"/>
</dbReference>
<sequence length="331" mass="37730">MRTCCKNRITNIYLDFLKKNSGNTSILDARIKQLFEKFSGCSLFFRSYAEIRTANLKNNVTAQAITFRCPECRDNATLVIINAPLLLLIWRIATFFMGQIARWEFEDNKIIIEKRPPDEDLKSAFEKMLDEYLSGDTLDPLIVEEELEKLNGIPEHCKEVFFNAIDYAQMWVVAHEVAHAISKDILSIALPEFAAIREGSENFVEGFNLYSSVAAKWEEEFNADLTAILILFTTEGKRLNINMDDVYNREMIASQIAGGVGLACDVMYHIVRKNFPYYNADANDLEHPPLEIRWAVAKNYITHISTPRPTVSLFYIAETIGIISASLTKCL</sequence>
<evidence type="ECO:0000313" key="1">
    <source>
        <dbReference type="EMBL" id="UPK68446.1"/>
    </source>
</evidence>
<dbReference type="Proteomes" id="UP000830198">
    <property type="component" value="Chromosome"/>
</dbReference>
<name>A0ABY4I152_CHIFI</name>
<evidence type="ECO:0008006" key="3">
    <source>
        <dbReference type="Google" id="ProtNLM"/>
    </source>
</evidence>
<gene>
    <name evidence="1" type="ORF">MYF79_26175</name>
</gene>
<keyword evidence="2" id="KW-1185">Reference proteome</keyword>
<protein>
    <recommendedName>
        <fullName evidence="3">Peptidase U49</fullName>
    </recommendedName>
</protein>
<organism evidence="1 2">
    <name type="scientific">Chitinophaga filiformis</name>
    <name type="common">Myxococcus filiformis</name>
    <name type="synonym">Flexibacter filiformis</name>
    <dbReference type="NCBI Taxonomy" id="104663"/>
    <lineage>
        <taxon>Bacteria</taxon>
        <taxon>Pseudomonadati</taxon>
        <taxon>Bacteroidota</taxon>
        <taxon>Chitinophagia</taxon>
        <taxon>Chitinophagales</taxon>
        <taxon>Chitinophagaceae</taxon>
        <taxon>Chitinophaga</taxon>
    </lineage>
</organism>